<accession>A0ABS2SWG5</accession>
<sequence>MIFKEKASVIKSFSKPLLDLNDIAFLMELSIYEVRELFRRDATFPNPLKYENRLTPLFVKEEVYSYYMKRKQIKRKFH</sequence>
<proteinExistence type="predicted"/>
<comment type="caution">
    <text evidence="1">The sequence shown here is derived from an EMBL/GenBank/DDBJ whole genome shotgun (WGS) entry which is preliminary data.</text>
</comment>
<dbReference type="Proteomes" id="UP001179280">
    <property type="component" value="Unassembled WGS sequence"/>
</dbReference>
<evidence type="ECO:0000313" key="2">
    <source>
        <dbReference type="Proteomes" id="UP001179280"/>
    </source>
</evidence>
<keyword evidence="2" id="KW-1185">Reference proteome</keyword>
<name>A0ABS2SWG5_9BACI</name>
<reference evidence="1" key="1">
    <citation type="submission" date="2021-01" db="EMBL/GenBank/DDBJ databases">
        <title>Genomic Encyclopedia of Type Strains, Phase IV (KMG-IV): sequencing the most valuable type-strain genomes for metagenomic binning, comparative biology and taxonomic classification.</title>
        <authorList>
            <person name="Goeker M."/>
        </authorList>
    </citation>
    <scope>NUCLEOTIDE SEQUENCE</scope>
    <source>
        <strain evidence="1">DSM 21943</strain>
    </source>
</reference>
<evidence type="ECO:0000313" key="1">
    <source>
        <dbReference type="EMBL" id="MBM7839871.1"/>
    </source>
</evidence>
<gene>
    <name evidence="1" type="ORF">JOC54_003151</name>
</gene>
<dbReference type="EMBL" id="JAFBCV010000010">
    <property type="protein sequence ID" value="MBM7839871.1"/>
    <property type="molecule type" value="Genomic_DNA"/>
</dbReference>
<protein>
    <recommendedName>
        <fullName evidence="3">DNA-binding protein</fullName>
    </recommendedName>
</protein>
<organism evidence="1 2">
    <name type="scientific">Shouchella xiaoxiensis</name>
    <dbReference type="NCBI Taxonomy" id="766895"/>
    <lineage>
        <taxon>Bacteria</taxon>
        <taxon>Bacillati</taxon>
        <taxon>Bacillota</taxon>
        <taxon>Bacilli</taxon>
        <taxon>Bacillales</taxon>
        <taxon>Bacillaceae</taxon>
        <taxon>Shouchella</taxon>
    </lineage>
</organism>
<evidence type="ECO:0008006" key="3">
    <source>
        <dbReference type="Google" id="ProtNLM"/>
    </source>
</evidence>